<dbReference type="EMBL" id="FN654456">
    <property type="protein sequence ID" value="CBY33881.1"/>
    <property type="molecule type" value="Genomic_DNA"/>
</dbReference>
<proteinExistence type="predicted"/>
<accession>E4YEE4</accession>
<keyword evidence="5 6" id="KW-0472">Membrane</keyword>
<feature type="transmembrane region" description="Helical" evidence="6">
    <location>
        <begin position="83"/>
        <end position="105"/>
    </location>
</feature>
<name>E4YEE4_OIKDI</name>
<dbReference type="Pfam" id="PF00029">
    <property type="entry name" value="Connexin"/>
    <property type="match status" value="1"/>
</dbReference>
<keyword evidence="4 6" id="KW-1133">Transmembrane helix</keyword>
<evidence type="ECO:0000256" key="4">
    <source>
        <dbReference type="ARBA" id="ARBA00022989"/>
    </source>
</evidence>
<dbReference type="GO" id="GO:0005243">
    <property type="term" value="F:gap junction channel activity"/>
    <property type="evidence" value="ECO:0007669"/>
    <property type="project" value="TreeGrafter"/>
</dbReference>
<dbReference type="PRINTS" id="PR00206">
    <property type="entry name" value="CONNEXIN"/>
</dbReference>
<dbReference type="AlphaFoldDB" id="E4YEE4"/>
<organism evidence="8">
    <name type="scientific">Oikopleura dioica</name>
    <name type="common">Tunicate</name>
    <dbReference type="NCBI Taxonomy" id="34765"/>
    <lineage>
        <taxon>Eukaryota</taxon>
        <taxon>Metazoa</taxon>
        <taxon>Chordata</taxon>
        <taxon>Tunicata</taxon>
        <taxon>Appendicularia</taxon>
        <taxon>Copelata</taxon>
        <taxon>Oikopleuridae</taxon>
        <taxon>Oikopleura</taxon>
    </lineage>
</organism>
<keyword evidence="3 6" id="KW-0812">Transmembrane</keyword>
<protein>
    <recommendedName>
        <fullName evidence="7">Connexin N-terminal domain-containing protein</fullName>
    </recommendedName>
</protein>
<gene>
    <name evidence="8" type="ORF">GSOID_T00021850001</name>
</gene>
<evidence type="ECO:0000256" key="1">
    <source>
        <dbReference type="ARBA" id="ARBA00004651"/>
    </source>
</evidence>
<feature type="domain" description="Connexin N-terminal" evidence="7">
    <location>
        <begin position="11"/>
        <end position="260"/>
    </location>
</feature>
<evidence type="ECO:0000256" key="2">
    <source>
        <dbReference type="ARBA" id="ARBA00022475"/>
    </source>
</evidence>
<dbReference type="PANTHER" id="PTHR11984:SF53">
    <property type="entry name" value="GAP JUNCTION PROTEIN"/>
    <property type="match status" value="1"/>
</dbReference>
<dbReference type="GO" id="GO:0005922">
    <property type="term" value="C:connexin complex"/>
    <property type="evidence" value="ECO:0007669"/>
    <property type="project" value="InterPro"/>
</dbReference>
<evidence type="ECO:0000256" key="5">
    <source>
        <dbReference type="ARBA" id="ARBA00023136"/>
    </source>
</evidence>
<evidence type="ECO:0000259" key="7">
    <source>
        <dbReference type="Pfam" id="PF00029"/>
    </source>
</evidence>
<dbReference type="InterPro" id="IPR013092">
    <property type="entry name" value="Connexin_N"/>
</dbReference>
<feature type="transmembrane region" description="Helical" evidence="6">
    <location>
        <begin position="237"/>
        <end position="261"/>
    </location>
</feature>
<evidence type="ECO:0000256" key="6">
    <source>
        <dbReference type="SAM" id="Phobius"/>
    </source>
</evidence>
<dbReference type="InterPro" id="IPR038359">
    <property type="entry name" value="Connexin_N_sf"/>
</dbReference>
<dbReference type="InterPro" id="IPR000500">
    <property type="entry name" value="Connexin"/>
</dbReference>
<feature type="transmembrane region" description="Helical" evidence="6">
    <location>
        <begin position="164"/>
        <end position="184"/>
    </location>
</feature>
<evidence type="ECO:0000256" key="3">
    <source>
        <dbReference type="ARBA" id="ARBA00022692"/>
    </source>
</evidence>
<comment type="subcellular location">
    <subcellularLocation>
        <location evidence="1">Cell membrane</location>
        <topology evidence="1">Multi-pass membrane protein</topology>
    </subcellularLocation>
</comment>
<dbReference type="Gene3D" id="1.20.1440.80">
    <property type="entry name" value="Gap junction channel protein cysteine-rich domain"/>
    <property type="match status" value="1"/>
</dbReference>
<evidence type="ECO:0000313" key="8">
    <source>
        <dbReference type="EMBL" id="CBY33881.1"/>
    </source>
</evidence>
<dbReference type="Proteomes" id="UP000011014">
    <property type="component" value="Unassembled WGS sequence"/>
</dbReference>
<reference evidence="8" key="1">
    <citation type="journal article" date="2010" name="Science">
        <title>Plasticity of animal genome architecture unmasked by rapid evolution of a pelagic tunicate.</title>
        <authorList>
            <person name="Denoeud F."/>
            <person name="Henriet S."/>
            <person name="Mungpakdee S."/>
            <person name="Aury J.M."/>
            <person name="Da Silva C."/>
            <person name="Brinkmann H."/>
            <person name="Mikhaleva J."/>
            <person name="Olsen L.C."/>
            <person name="Jubin C."/>
            <person name="Canestro C."/>
            <person name="Bouquet J.M."/>
            <person name="Danks G."/>
            <person name="Poulain J."/>
            <person name="Campsteijn C."/>
            <person name="Adamski M."/>
            <person name="Cross I."/>
            <person name="Yadetie F."/>
            <person name="Muffato M."/>
            <person name="Louis A."/>
            <person name="Butcher S."/>
            <person name="Tsagkogeorga G."/>
            <person name="Konrad A."/>
            <person name="Singh S."/>
            <person name="Jensen M.F."/>
            <person name="Cong E.H."/>
            <person name="Eikeseth-Otteraa H."/>
            <person name="Noel B."/>
            <person name="Anthouard V."/>
            <person name="Porcel B.M."/>
            <person name="Kachouri-Lafond R."/>
            <person name="Nishino A."/>
            <person name="Ugolini M."/>
            <person name="Chourrout P."/>
            <person name="Nishida H."/>
            <person name="Aasland R."/>
            <person name="Huzurbazar S."/>
            <person name="Westhof E."/>
            <person name="Delsuc F."/>
            <person name="Lehrach H."/>
            <person name="Reinhardt R."/>
            <person name="Weissenbach J."/>
            <person name="Roy S.W."/>
            <person name="Artiguenave F."/>
            <person name="Postlethwait J.H."/>
            <person name="Manak J.R."/>
            <person name="Thompson E.M."/>
            <person name="Jaillon O."/>
            <person name="Du Pasquier L."/>
            <person name="Boudinot P."/>
            <person name="Liberles D.A."/>
            <person name="Volff J.N."/>
            <person name="Philippe H."/>
            <person name="Lenhard B."/>
            <person name="Roest Crollius H."/>
            <person name="Wincker P."/>
            <person name="Chourrout D."/>
        </authorList>
    </citation>
    <scope>NUCLEOTIDE SEQUENCE [LARGE SCALE GENOMIC DNA]</scope>
</reference>
<dbReference type="PANTHER" id="PTHR11984">
    <property type="entry name" value="CONNEXIN"/>
    <property type="match status" value="1"/>
</dbReference>
<sequence>MNLTEFFEKFIIESFSVYNTPFRDFWLVTLFVFRFLAVEIIGENIFKSNIDDEGDEGFNCLTDVKGCTQQCYNRFIFMDHTRLWHFQVLFFSLPMALFYFVASFYNSKYHSMSKEVGKMPEGSADYVRNMRKIVEYTQLENRYHIMKEEENKKQVTWHPNMGRLYMVLCILLIGMEFASLYAVYNLNVWQNKEKDFLDSWKIPRDYYCTVGADKTHNSCTDPNVRCFIDKSNQKTLFMLYIVSIQVFSILLLIGDFFYAVIRFPVSSKSYRKRFLGQLETEKRPNVYSHDLGWAATKLKSYNLSLLSHFCSFFGQLQKATAAK</sequence>
<dbReference type="GO" id="GO:0007267">
    <property type="term" value="P:cell-cell signaling"/>
    <property type="evidence" value="ECO:0007669"/>
    <property type="project" value="TreeGrafter"/>
</dbReference>
<keyword evidence="2" id="KW-1003">Cell membrane</keyword>